<dbReference type="EMBL" id="LT629791">
    <property type="protein sequence ID" value="SDU64931.1"/>
    <property type="molecule type" value="Genomic_DNA"/>
</dbReference>
<evidence type="ECO:0000256" key="1">
    <source>
        <dbReference type="ARBA" id="ARBA00006484"/>
    </source>
</evidence>
<keyword evidence="5" id="KW-1185">Reference proteome</keyword>
<dbReference type="InterPro" id="IPR036291">
    <property type="entry name" value="NAD(P)-bd_dom_sf"/>
</dbReference>
<dbReference type="RefSeq" id="WP_046770676.1">
    <property type="nucleotide sequence ID" value="NZ_LBMC01000023.1"/>
</dbReference>
<evidence type="ECO:0000313" key="4">
    <source>
        <dbReference type="EMBL" id="SDU64931.1"/>
    </source>
</evidence>
<proteinExistence type="inferred from homology"/>
<keyword evidence="2" id="KW-0560">Oxidoreductase</keyword>
<accession>A0A1H2K908</accession>
<sequence length="283" mass="30512">MTRTIVVAGATSGLVRRSAEDLAAAGHRLVLIGRDPKRAADLQRRLPGGRVVAADLSTADGVARAAAAVQDTADRIDTLVNGAGVMLPNRRVSAEGLELNLAVHHLAPFSLTSALLPLLQEGDGRVVNVNSEGHRAPLRGSGPVVVDLADLQSERRYDPFLVYSRTKLANLLFTYELHRRHPDLTVVALHPGMVRTDLGRHFPRALVLMASLMSLSVQQGADPVTRLAADDVVENGAYYDRFRTAASSPASYDRDDAARLWQLTEQLRGPFSGTSAPRPGTHR</sequence>
<organism evidence="4 5">
    <name type="scientific">Jiangella alkaliphila</name>
    <dbReference type="NCBI Taxonomy" id="419479"/>
    <lineage>
        <taxon>Bacteria</taxon>
        <taxon>Bacillati</taxon>
        <taxon>Actinomycetota</taxon>
        <taxon>Actinomycetes</taxon>
        <taxon>Jiangellales</taxon>
        <taxon>Jiangellaceae</taxon>
        <taxon>Jiangella</taxon>
    </lineage>
</organism>
<protein>
    <submittedName>
        <fullName evidence="4">Short-chain dehydrogenase</fullName>
    </submittedName>
</protein>
<evidence type="ECO:0000313" key="5">
    <source>
        <dbReference type="Proteomes" id="UP000182977"/>
    </source>
</evidence>
<dbReference type="GO" id="GO:0016491">
    <property type="term" value="F:oxidoreductase activity"/>
    <property type="evidence" value="ECO:0007669"/>
    <property type="project" value="UniProtKB-KW"/>
</dbReference>
<dbReference type="PRINTS" id="PR00080">
    <property type="entry name" value="SDRFAMILY"/>
</dbReference>
<dbReference type="PANTHER" id="PTHR24320:SF148">
    <property type="entry name" value="NAD(P)-BINDING ROSSMANN-FOLD SUPERFAMILY PROTEIN"/>
    <property type="match status" value="1"/>
</dbReference>
<reference evidence="5" key="1">
    <citation type="submission" date="2016-10" db="EMBL/GenBank/DDBJ databases">
        <authorList>
            <person name="Varghese N."/>
            <person name="Submissions S."/>
        </authorList>
    </citation>
    <scope>NUCLEOTIDE SEQUENCE [LARGE SCALE GENOMIC DNA]</scope>
    <source>
        <strain evidence="5">DSM 45079</strain>
    </source>
</reference>
<dbReference type="OrthoDB" id="3237043at2"/>
<dbReference type="PRINTS" id="PR00081">
    <property type="entry name" value="GDHRDH"/>
</dbReference>
<evidence type="ECO:0000256" key="3">
    <source>
        <dbReference type="RuleBase" id="RU000363"/>
    </source>
</evidence>
<dbReference type="STRING" id="419479.SAMN04488563_3542"/>
<comment type="similarity">
    <text evidence="1 3">Belongs to the short-chain dehydrogenases/reductases (SDR) family.</text>
</comment>
<gene>
    <name evidence="4" type="ORF">SAMN04488563_3542</name>
</gene>
<dbReference type="SUPFAM" id="SSF51735">
    <property type="entry name" value="NAD(P)-binding Rossmann-fold domains"/>
    <property type="match status" value="1"/>
</dbReference>
<name>A0A1H2K908_9ACTN</name>
<dbReference type="InterPro" id="IPR002347">
    <property type="entry name" value="SDR_fam"/>
</dbReference>
<evidence type="ECO:0000256" key="2">
    <source>
        <dbReference type="ARBA" id="ARBA00023002"/>
    </source>
</evidence>
<dbReference type="PANTHER" id="PTHR24320">
    <property type="entry name" value="RETINOL DEHYDROGENASE"/>
    <property type="match status" value="1"/>
</dbReference>
<dbReference type="AlphaFoldDB" id="A0A1H2K908"/>
<dbReference type="Gene3D" id="3.40.50.720">
    <property type="entry name" value="NAD(P)-binding Rossmann-like Domain"/>
    <property type="match status" value="1"/>
</dbReference>
<dbReference type="Pfam" id="PF00106">
    <property type="entry name" value="adh_short"/>
    <property type="match status" value="1"/>
</dbReference>
<dbReference type="Proteomes" id="UP000182977">
    <property type="component" value="Chromosome I"/>
</dbReference>